<organism evidence="8 9">
    <name type="scientific">Pseudomonas tructae</name>
    <dbReference type="NCBI Taxonomy" id="2518644"/>
    <lineage>
        <taxon>Bacteria</taxon>
        <taxon>Pseudomonadati</taxon>
        <taxon>Pseudomonadota</taxon>
        <taxon>Gammaproteobacteria</taxon>
        <taxon>Pseudomonadales</taxon>
        <taxon>Pseudomonadaceae</taxon>
        <taxon>Pseudomonas</taxon>
    </lineage>
</organism>
<dbReference type="GO" id="GO:0042938">
    <property type="term" value="P:dipeptide transport"/>
    <property type="evidence" value="ECO:0007669"/>
    <property type="project" value="TreeGrafter"/>
</dbReference>
<dbReference type="SUPFAM" id="SSF53850">
    <property type="entry name" value="Periplasmic binding protein-like II"/>
    <property type="match status" value="1"/>
</dbReference>
<evidence type="ECO:0000313" key="8">
    <source>
        <dbReference type="EMBL" id="QBF24298.1"/>
    </source>
</evidence>
<evidence type="ECO:0000313" key="9">
    <source>
        <dbReference type="Proteomes" id="UP000291130"/>
    </source>
</evidence>
<dbReference type="PANTHER" id="PTHR30290:SF38">
    <property type="entry name" value="D,D-DIPEPTIDE-BINDING PERIPLASMIC PROTEIN DDPA-RELATED"/>
    <property type="match status" value="1"/>
</dbReference>
<dbReference type="InterPro" id="IPR039424">
    <property type="entry name" value="SBP_5"/>
</dbReference>
<protein>
    <submittedName>
        <fullName evidence="8">ABC transporter substrate-binding protein</fullName>
    </submittedName>
</protein>
<reference evidence="8 9" key="1">
    <citation type="submission" date="2019-02" db="EMBL/GenBank/DDBJ databases">
        <title>Complete genome sequence of Pseudomonas sp. SNU WT1 isolated from rainbow trout.</title>
        <authorList>
            <person name="Oh W.T."/>
            <person name="Park S.C."/>
        </authorList>
    </citation>
    <scope>NUCLEOTIDE SEQUENCE [LARGE SCALE GENOMIC DNA]</scope>
    <source>
        <strain evidence="8 9">SNU WT1</strain>
    </source>
</reference>
<keyword evidence="3 6" id="KW-0732">Signal</keyword>
<name>A0A411MBX6_9PSED</name>
<dbReference type="GO" id="GO:0043190">
    <property type="term" value="C:ATP-binding cassette (ABC) transporter complex"/>
    <property type="evidence" value="ECO:0007669"/>
    <property type="project" value="InterPro"/>
</dbReference>
<dbReference type="KEGG" id="ptk:EXN22_00875"/>
<feature type="signal peptide" evidence="6">
    <location>
        <begin position="1"/>
        <end position="21"/>
    </location>
</feature>
<dbReference type="Gene3D" id="3.10.105.10">
    <property type="entry name" value="Dipeptide-binding Protein, Domain 3"/>
    <property type="match status" value="1"/>
</dbReference>
<dbReference type="GO" id="GO:0015031">
    <property type="term" value="P:protein transport"/>
    <property type="evidence" value="ECO:0007669"/>
    <property type="project" value="UniProtKB-KW"/>
</dbReference>
<evidence type="ECO:0000256" key="1">
    <source>
        <dbReference type="ARBA" id="ARBA00005695"/>
    </source>
</evidence>
<feature type="domain" description="Solute-binding protein family 5" evidence="7">
    <location>
        <begin position="66"/>
        <end position="445"/>
    </location>
</feature>
<evidence type="ECO:0000256" key="3">
    <source>
        <dbReference type="ARBA" id="ARBA00022729"/>
    </source>
</evidence>
<accession>A0A411MBX6</accession>
<evidence type="ECO:0000256" key="2">
    <source>
        <dbReference type="ARBA" id="ARBA00022448"/>
    </source>
</evidence>
<dbReference type="FunFam" id="3.40.190.10:FF:000036">
    <property type="entry name" value="Dipeptide ABC transporter, substrate-binding protein"/>
    <property type="match status" value="1"/>
</dbReference>
<proteinExistence type="inferred from homology"/>
<keyword evidence="4" id="KW-0571">Peptide transport</keyword>
<dbReference type="RefSeq" id="WP_130262023.1">
    <property type="nucleotide sequence ID" value="NZ_CP035952.1"/>
</dbReference>
<dbReference type="InterPro" id="IPR000914">
    <property type="entry name" value="SBP_5_dom"/>
</dbReference>
<keyword evidence="2" id="KW-0813">Transport</keyword>
<dbReference type="Pfam" id="PF00496">
    <property type="entry name" value="SBP_bac_5"/>
    <property type="match status" value="1"/>
</dbReference>
<comment type="similarity">
    <text evidence="1">Belongs to the bacterial solute-binding protein 5 family.</text>
</comment>
<dbReference type="CDD" id="cd08493">
    <property type="entry name" value="PBP2_DppA_like"/>
    <property type="match status" value="1"/>
</dbReference>
<dbReference type="Proteomes" id="UP000291130">
    <property type="component" value="Chromosome"/>
</dbReference>
<dbReference type="PIRSF" id="PIRSF002741">
    <property type="entry name" value="MppA"/>
    <property type="match status" value="1"/>
</dbReference>
<feature type="chain" id="PRO_5019439914" evidence="6">
    <location>
        <begin position="22"/>
        <end position="529"/>
    </location>
</feature>
<dbReference type="Gene3D" id="3.40.190.10">
    <property type="entry name" value="Periplasmic binding protein-like II"/>
    <property type="match status" value="1"/>
</dbReference>
<dbReference type="OrthoDB" id="9801912at2"/>
<gene>
    <name evidence="8" type="ORF">EXN22_00875</name>
</gene>
<keyword evidence="9" id="KW-1185">Reference proteome</keyword>
<dbReference type="EMBL" id="CP035952">
    <property type="protein sequence ID" value="QBF24298.1"/>
    <property type="molecule type" value="Genomic_DNA"/>
</dbReference>
<dbReference type="InterPro" id="IPR030678">
    <property type="entry name" value="Peptide/Ni-bd"/>
</dbReference>
<keyword evidence="5" id="KW-0653">Protein transport</keyword>
<dbReference type="PANTHER" id="PTHR30290">
    <property type="entry name" value="PERIPLASMIC BINDING COMPONENT OF ABC TRANSPORTER"/>
    <property type="match status" value="1"/>
</dbReference>
<evidence type="ECO:0000256" key="5">
    <source>
        <dbReference type="ARBA" id="ARBA00022927"/>
    </source>
</evidence>
<dbReference type="GO" id="GO:1904680">
    <property type="term" value="F:peptide transmembrane transporter activity"/>
    <property type="evidence" value="ECO:0007669"/>
    <property type="project" value="TreeGrafter"/>
</dbReference>
<evidence type="ECO:0000256" key="6">
    <source>
        <dbReference type="SAM" id="SignalP"/>
    </source>
</evidence>
<dbReference type="Gene3D" id="3.90.76.10">
    <property type="entry name" value="Dipeptide-binding Protein, Domain 1"/>
    <property type="match status" value="1"/>
</dbReference>
<sequence>MRAAVLPLLFATLLGPAFAQAAALSVCTEASPEGFDVVQYNSLTTTNASADVLMNRLVEFDARQGQVVPGLAESWTVSPDGLIYQFKLRTGVKFHSTGYFKPTRTLDADDVLFSFQRMLYPAHSWHKIAQSGYPHAQSLQLPSLIKQIDALDPLTVRFTLDHPDATFLATLSMGFASIYSAEYADQLLKAGTPEKLNSQPIGTGPFVFSRFQKDAVIRYRANPDYFAGKPGVDPLIFAITPDANVRLQKLKRNECQIALSPKPLDIAAASEDSALKVEKTEAFMTAFVAINSLHAPLDKPEIRQAINLAFDKASYLKAVFEDTAVAANGPYPPNTWSYAKDLPGYPTDLDKARALLAKAGLKDGFNTTIWTRPQGSLLNPNPSLGAQLLQADLGKIGIKAEIRVIEWGELIRRAKAGEHDLLFMGWAGDNGDPDNFLSPQFSCAAVKSGTNFARYCDQRLDQLISAGKTTTDQSVRSRLYQQAQTLIQQQALWLPLAHPTAAVLTRKDVEGYQVSPFGRQDFAGVRTSR</sequence>
<evidence type="ECO:0000256" key="4">
    <source>
        <dbReference type="ARBA" id="ARBA00022856"/>
    </source>
</evidence>
<dbReference type="GO" id="GO:0030288">
    <property type="term" value="C:outer membrane-bounded periplasmic space"/>
    <property type="evidence" value="ECO:0007669"/>
    <property type="project" value="TreeGrafter"/>
</dbReference>
<evidence type="ECO:0000259" key="7">
    <source>
        <dbReference type="Pfam" id="PF00496"/>
    </source>
</evidence>
<dbReference type="AlphaFoldDB" id="A0A411MBX6"/>